<evidence type="ECO:0000313" key="3">
    <source>
        <dbReference type="Proteomes" id="UP000313849"/>
    </source>
</evidence>
<organism evidence="2 3">
    <name type="scientific">Miniimonas arenae</name>
    <dbReference type="NCBI Taxonomy" id="676201"/>
    <lineage>
        <taxon>Bacteria</taxon>
        <taxon>Bacillati</taxon>
        <taxon>Actinomycetota</taxon>
        <taxon>Actinomycetes</taxon>
        <taxon>Micrococcales</taxon>
        <taxon>Beutenbergiaceae</taxon>
        <taxon>Miniimonas</taxon>
    </lineage>
</organism>
<name>A0A5C5BA31_9MICO</name>
<gene>
    <name evidence="2" type="ORF">FH969_14415</name>
</gene>
<dbReference type="AlphaFoldDB" id="A0A5C5BA31"/>
<sequence length="252" mass="28412">MTARPISLEELLAVAELQTRVDRKYLLPTSQLALIDDADPDLRVLEIAGSTSHRYASCYLDTADLESYLLAAHGRPRRYKVRTRTYRDSGEEFLEVKTRSVRGETVKDRLPLAEASRTERHRFAPATVRERTGIELPAVSPLQPVLDVTYSRTTYLLPASDSRVTVDTDLEWTQVHTGRRLALPGWAVVETKTTGRPCALDHLLWHSGIRPRRMSKYTCGLALTGDTDLPTNRWHRTMTQLREHAVVPAAAA</sequence>
<dbReference type="InterPro" id="IPR042267">
    <property type="entry name" value="VTC_sf"/>
</dbReference>
<dbReference type="EMBL" id="VENP01000091">
    <property type="protein sequence ID" value="TNU72872.1"/>
    <property type="molecule type" value="Genomic_DNA"/>
</dbReference>
<dbReference type="Proteomes" id="UP000313849">
    <property type="component" value="Unassembled WGS sequence"/>
</dbReference>
<dbReference type="RefSeq" id="WP_139987872.1">
    <property type="nucleotide sequence ID" value="NZ_VENP01000091.1"/>
</dbReference>
<dbReference type="Pfam" id="PF09359">
    <property type="entry name" value="VTC"/>
    <property type="match status" value="1"/>
</dbReference>
<feature type="domain" description="VTC" evidence="1">
    <location>
        <begin position="20"/>
        <end position="223"/>
    </location>
</feature>
<evidence type="ECO:0000259" key="1">
    <source>
        <dbReference type="Pfam" id="PF09359"/>
    </source>
</evidence>
<dbReference type="CDD" id="cd07750">
    <property type="entry name" value="PolyPPase_VTC_like"/>
    <property type="match status" value="1"/>
</dbReference>
<keyword evidence="3" id="KW-1185">Reference proteome</keyword>
<dbReference type="GO" id="GO:0006799">
    <property type="term" value="P:polyphosphate biosynthetic process"/>
    <property type="evidence" value="ECO:0007669"/>
    <property type="project" value="UniProtKB-ARBA"/>
</dbReference>
<dbReference type="InterPro" id="IPR018966">
    <property type="entry name" value="VTC_domain"/>
</dbReference>
<proteinExistence type="predicted"/>
<protein>
    <submittedName>
        <fullName evidence="2">Polyphosphate polymerase domain-containing protein</fullName>
    </submittedName>
</protein>
<reference evidence="2 3" key="1">
    <citation type="submission" date="2019-06" db="EMBL/GenBank/DDBJ databases">
        <title>Draft genome sequence of Miniimonas arenae KCTC 19750T isolated from sea sand.</title>
        <authorList>
            <person name="Park S.-J."/>
        </authorList>
    </citation>
    <scope>NUCLEOTIDE SEQUENCE [LARGE SCALE GENOMIC DNA]</scope>
    <source>
        <strain evidence="2 3">KCTC 19750</strain>
    </source>
</reference>
<comment type="caution">
    <text evidence="2">The sequence shown here is derived from an EMBL/GenBank/DDBJ whole genome shotgun (WGS) entry which is preliminary data.</text>
</comment>
<dbReference type="Gene3D" id="3.20.100.30">
    <property type="entry name" value="VTC, catalytic tunnel domain"/>
    <property type="match status" value="1"/>
</dbReference>
<accession>A0A5C5BA31</accession>
<dbReference type="OrthoDB" id="148766at2"/>
<evidence type="ECO:0000313" key="2">
    <source>
        <dbReference type="EMBL" id="TNU72872.1"/>
    </source>
</evidence>